<evidence type="ECO:0000313" key="2">
    <source>
        <dbReference type="Proteomes" id="UP000244855"/>
    </source>
</evidence>
<dbReference type="Proteomes" id="UP000244855">
    <property type="component" value="Unassembled WGS sequence"/>
</dbReference>
<name>A0A2V1CXM5_9PLEO</name>
<protein>
    <submittedName>
        <fullName evidence="1">Uncharacterized protein</fullName>
    </submittedName>
</protein>
<keyword evidence="2" id="KW-1185">Reference proteome</keyword>
<evidence type="ECO:0000313" key="1">
    <source>
        <dbReference type="EMBL" id="PVH90490.1"/>
    </source>
</evidence>
<proteinExistence type="predicted"/>
<reference evidence="1 2" key="1">
    <citation type="journal article" date="2018" name="Sci. Rep.">
        <title>Comparative genomics provides insights into the lifestyle and reveals functional heterogeneity of dark septate endophytic fungi.</title>
        <authorList>
            <person name="Knapp D.G."/>
            <person name="Nemeth J.B."/>
            <person name="Barry K."/>
            <person name="Hainaut M."/>
            <person name="Henrissat B."/>
            <person name="Johnson J."/>
            <person name="Kuo A."/>
            <person name="Lim J.H.P."/>
            <person name="Lipzen A."/>
            <person name="Nolan M."/>
            <person name="Ohm R.A."/>
            <person name="Tamas L."/>
            <person name="Grigoriev I.V."/>
            <person name="Spatafora J.W."/>
            <person name="Nagy L.G."/>
            <person name="Kovacs G.M."/>
        </authorList>
    </citation>
    <scope>NUCLEOTIDE SEQUENCE [LARGE SCALE GENOMIC DNA]</scope>
    <source>
        <strain evidence="1 2">DSE2036</strain>
    </source>
</reference>
<gene>
    <name evidence="1" type="ORF">DM02DRAFT_620990</name>
</gene>
<sequence length="53" mass="6437">MGRAGVLEQCKDRNGMSGWYWNRYYEDSSGLYRRDERIKQEFDREPSVGWTKE</sequence>
<organism evidence="1 2">
    <name type="scientific">Periconia macrospinosa</name>
    <dbReference type="NCBI Taxonomy" id="97972"/>
    <lineage>
        <taxon>Eukaryota</taxon>
        <taxon>Fungi</taxon>
        <taxon>Dikarya</taxon>
        <taxon>Ascomycota</taxon>
        <taxon>Pezizomycotina</taxon>
        <taxon>Dothideomycetes</taxon>
        <taxon>Pleosporomycetidae</taxon>
        <taxon>Pleosporales</taxon>
        <taxon>Massarineae</taxon>
        <taxon>Periconiaceae</taxon>
        <taxon>Periconia</taxon>
    </lineage>
</organism>
<dbReference type="AlphaFoldDB" id="A0A2V1CXM5"/>
<accession>A0A2V1CXM5</accession>
<dbReference type="EMBL" id="KZ806273">
    <property type="protein sequence ID" value="PVH90490.1"/>
    <property type="molecule type" value="Genomic_DNA"/>
</dbReference>